<protein>
    <submittedName>
        <fullName evidence="2">Uncharacterized protein</fullName>
    </submittedName>
</protein>
<evidence type="ECO:0000313" key="3">
    <source>
        <dbReference type="Proteomes" id="UP000176998"/>
    </source>
</evidence>
<name>A0A1G4BDQ8_9PEZI</name>
<gene>
    <name evidence="2" type="ORF">CORC01_05095</name>
</gene>
<accession>A0A1G4BDQ8</accession>
<proteinExistence type="predicted"/>
<organism evidence="2 3">
    <name type="scientific">Colletotrichum orchidophilum</name>
    <dbReference type="NCBI Taxonomy" id="1209926"/>
    <lineage>
        <taxon>Eukaryota</taxon>
        <taxon>Fungi</taxon>
        <taxon>Dikarya</taxon>
        <taxon>Ascomycota</taxon>
        <taxon>Pezizomycotina</taxon>
        <taxon>Sordariomycetes</taxon>
        <taxon>Hypocreomycetidae</taxon>
        <taxon>Glomerellales</taxon>
        <taxon>Glomerellaceae</taxon>
        <taxon>Colletotrichum</taxon>
    </lineage>
</organism>
<evidence type="ECO:0000313" key="2">
    <source>
        <dbReference type="EMBL" id="OHE99517.1"/>
    </source>
</evidence>
<feature type="region of interest" description="Disordered" evidence="1">
    <location>
        <begin position="95"/>
        <end position="117"/>
    </location>
</feature>
<dbReference type="RefSeq" id="XP_022476665.1">
    <property type="nucleotide sequence ID" value="XM_022616741.1"/>
</dbReference>
<keyword evidence="3" id="KW-1185">Reference proteome</keyword>
<feature type="region of interest" description="Disordered" evidence="1">
    <location>
        <begin position="41"/>
        <end position="65"/>
    </location>
</feature>
<dbReference type="EMBL" id="MJBS01000035">
    <property type="protein sequence ID" value="OHE99517.1"/>
    <property type="molecule type" value="Genomic_DNA"/>
</dbReference>
<dbReference type="Proteomes" id="UP000176998">
    <property type="component" value="Unassembled WGS sequence"/>
</dbReference>
<sequence>MDASPTITANWSSPPSISGGDAVPPLHYRLQRWTLLCQPPLLRPPQRGRGTTNFAPRPIRPDVARHKKHNGFAGLRGFFFQRVIKLAKMPLSRYNSQPHALRSRSSASNRYTRNASDTSMLNRKECSACLGNAWEDGL</sequence>
<dbReference type="AlphaFoldDB" id="A0A1G4BDQ8"/>
<reference evidence="2 3" key="1">
    <citation type="submission" date="2016-09" db="EMBL/GenBank/DDBJ databases">
        <authorList>
            <person name="Capua I."/>
            <person name="De Benedictis P."/>
            <person name="Joannis T."/>
            <person name="Lombin L.H."/>
            <person name="Cattoli G."/>
        </authorList>
    </citation>
    <scope>NUCLEOTIDE SEQUENCE [LARGE SCALE GENOMIC DNA]</scope>
    <source>
        <strain evidence="2 3">IMI 309357</strain>
    </source>
</reference>
<comment type="caution">
    <text evidence="2">The sequence shown here is derived from an EMBL/GenBank/DDBJ whole genome shotgun (WGS) entry which is preliminary data.</text>
</comment>
<evidence type="ECO:0000256" key="1">
    <source>
        <dbReference type="SAM" id="MobiDB-lite"/>
    </source>
</evidence>
<dbReference type="GeneID" id="34558251"/>